<dbReference type="RefSeq" id="WP_253479351.1">
    <property type="nucleotide sequence ID" value="NZ_JALJXV010000006.1"/>
</dbReference>
<reference evidence="1" key="1">
    <citation type="submission" date="2022-03" db="EMBL/GenBank/DDBJ databases">
        <title>Genomic Encyclopedia of Type Strains, Phase III (KMG-III): the genomes of soil and plant-associated and newly described type strains.</title>
        <authorList>
            <person name="Whitman W."/>
        </authorList>
    </citation>
    <scope>NUCLEOTIDE SEQUENCE</scope>
    <source>
        <strain evidence="1">ANL 6-2</strain>
    </source>
</reference>
<accession>A0AAE3KCE0</accession>
<evidence type="ECO:0000313" key="2">
    <source>
        <dbReference type="Proteomes" id="UP001205843"/>
    </source>
</evidence>
<comment type="caution">
    <text evidence="1">The sequence shown here is derived from an EMBL/GenBank/DDBJ whole genome shotgun (WGS) entry which is preliminary data.</text>
</comment>
<dbReference type="EMBL" id="JALJXV010000006">
    <property type="protein sequence ID" value="MCP1675694.1"/>
    <property type="molecule type" value="Genomic_DNA"/>
</dbReference>
<evidence type="ECO:0008006" key="3">
    <source>
        <dbReference type="Google" id="ProtNLM"/>
    </source>
</evidence>
<protein>
    <recommendedName>
        <fullName evidence="3">BrxE family protein</fullName>
    </recommendedName>
</protein>
<dbReference type="Proteomes" id="UP001205843">
    <property type="component" value="Unassembled WGS sequence"/>
</dbReference>
<name>A0AAE3KCE0_9GAMM</name>
<dbReference type="AlphaFoldDB" id="A0AAE3KCE0"/>
<organism evidence="1 2">
    <name type="scientific">Natronocella acetinitrilica</name>
    <dbReference type="NCBI Taxonomy" id="414046"/>
    <lineage>
        <taxon>Bacteria</taxon>
        <taxon>Pseudomonadati</taxon>
        <taxon>Pseudomonadota</taxon>
        <taxon>Gammaproteobacteria</taxon>
        <taxon>Chromatiales</taxon>
        <taxon>Ectothiorhodospiraceae</taxon>
        <taxon>Natronocella</taxon>
    </lineage>
</organism>
<gene>
    <name evidence="1" type="ORF">J2T57_002844</name>
</gene>
<dbReference type="Pfam" id="PF26412">
    <property type="entry name" value="BrxE"/>
    <property type="match status" value="1"/>
</dbReference>
<sequence>MIKDATTLIELRVLVGYLGEQEPAWWASNFFAPTAEAFLSPVFGRSAKQAQYHGVLEAARRVHDERIGVGRTLHLFHLPEGFEQSAASLVADREKGAAHFEHTGSVEHVQARLEVLASPQKAQEGPLLVGDFGGNLEEHLPTVAGLYLDAFRKGIQTFPYLREAH</sequence>
<evidence type="ECO:0000313" key="1">
    <source>
        <dbReference type="EMBL" id="MCP1675694.1"/>
    </source>
</evidence>
<dbReference type="NCBIfam" id="NF033447">
    <property type="entry name" value="BrxE_fam"/>
    <property type="match status" value="1"/>
</dbReference>
<keyword evidence="2" id="KW-1185">Reference proteome</keyword>
<dbReference type="InterPro" id="IPR058690">
    <property type="entry name" value="BrxE"/>
</dbReference>
<proteinExistence type="predicted"/>